<dbReference type="SMART" id="SM00186">
    <property type="entry name" value="FBG"/>
    <property type="match status" value="1"/>
</dbReference>
<comment type="caution">
    <text evidence="3">The sequence shown here is derived from an EMBL/GenBank/DDBJ whole genome shotgun (WGS) entry which is preliminary data.</text>
</comment>
<sequence length="349" mass="40018">MKRILLGVIGSLLALLSLSKAQDMAVYECVEKVVMSEEIVFDEEVNCRHIYHEECMNSYVTKFKSHQRNECSDQYKKKCMIVYDPVPIKIPYQFCPKKDFCRNLTRLTVKEVPREMCSMSLGKKCEEKPMLLPTIEAEEKCLEVPKEVCAIVQSNPRPVQKPVIKTWCPSLDSNDIRDCGDVLTVVGSVMYQTGIHEFPIGPPESNRTIRMDCDEDGWSVIQSRGQFGNRENYFARPWLAFVNGFGVPGMEFWLGLENMHLITNSKNYSLKITLEDTDGIVDHAIYTEFKISEKVHLRLEHGACHHGNLNSFNKNTNDTGSFADSIVWRDFRGYRHSLRSAKMAIKVLN</sequence>
<dbReference type="GO" id="GO:0005615">
    <property type="term" value="C:extracellular space"/>
    <property type="evidence" value="ECO:0007669"/>
    <property type="project" value="TreeGrafter"/>
</dbReference>
<evidence type="ECO:0000313" key="4">
    <source>
        <dbReference type="Proteomes" id="UP000318571"/>
    </source>
</evidence>
<evidence type="ECO:0000313" key="3">
    <source>
        <dbReference type="EMBL" id="TRY70175.1"/>
    </source>
</evidence>
<dbReference type="PROSITE" id="PS51406">
    <property type="entry name" value="FIBRINOGEN_C_2"/>
    <property type="match status" value="1"/>
</dbReference>
<dbReference type="Proteomes" id="UP000318571">
    <property type="component" value="Chromosome 9"/>
</dbReference>
<feature type="signal peptide" evidence="1">
    <location>
        <begin position="1"/>
        <end position="21"/>
    </location>
</feature>
<feature type="domain" description="Fibrinogen C-terminal" evidence="2">
    <location>
        <begin position="170"/>
        <end position="292"/>
    </location>
</feature>
<dbReference type="InterPro" id="IPR014716">
    <property type="entry name" value="Fibrinogen_a/b/g_C_1"/>
</dbReference>
<protein>
    <recommendedName>
        <fullName evidence="2">Fibrinogen C-terminal domain-containing protein</fullName>
    </recommendedName>
</protein>
<dbReference type="EMBL" id="VCGU01000009">
    <property type="protein sequence ID" value="TRY70175.1"/>
    <property type="molecule type" value="Genomic_DNA"/>
</dbReference>
<keyword evidence="1" id="KW-0732">Signal</keyword>
<evidence type="ECO:0000256" key="1">
    <source>
        <dbReference type="SAM" id="SignalP"/>
    </source>
</evidence>
<feature type="non-terminal residue" evidence="3">
    <location>
        <position position="349"/>
    </location>
</feature>
<dbReference type="SUPFAM" id="SSF56496">
    <property type="entry name" value="Fibrinogen C-terminal domain-like"/>
    <property type="match status" value="1"/>
</dbReference>
<keyword evidence="4" id="KW-1185">Reference proteome</keyword>
<proteinExistence type="predicted"/>
<dbReference type="AlphaFoldDB" id="A0A553NXL1"/>
<dbReference type="InterPro" id="IPR002181">
    <property type="entry name" value="Fibrinogen_a/b/g_C_dom"/>
</dbReference>
<dbReference type="InterPro" id="IPR036056">
    <property type="entry name" value="Fibrinogen-like_C"/>
</dbReference>
<accession>A0A553NXL1</accession>
<evidence type="ECO:0000259" key="2">
    <source>
        <dbReference type="PROSITE" id="PS51406"/>
    </source>
</evidence>
<dbReference type="Pfam" id="PF00147">
    <property type="entry name" value="Fibrinogen_C"/>
    <property type="match status" value="1"/>
</dbReference>
<feature type="chain" id="PRO_5022009435" description="Fibrinogen C-terminal domain-containing protein" evidence="1">
    <location>
        <begin position="22"/>
        <end position="349"/>
    </location>
</feature>
<reference evidence="3 4" key="1">
    <citation type="journal article" date="2018" name="Nat. Ecol. Evol.">
        <title>Genomic signatures of mitonuclear coevolution across populations of Tigriopus californicus.</title>
        <authorList>
            <person name="Barreto F.S."/>
            <person name="Watson E.T."/>
            <person name="Lima T.G."/>
            <person name="Willett C.S."/>
            <person name="Edmands S."/>
            <person name="Li W."/>
            <person name="Burton R.S."/>
        </authorList>
    </citation>
    <scope>NUCLEOTIDE SEQUENCE [LARGE SCALE GENOMIC DNA]</scope>
    <source>
        <strain evidence="3 4">San Diego</strain>
    </source>
</reference>
<dbReference type="InterPro" id="IPR050373">
    <property type="entry name" value="Fibrinogen_C-term_domain"/>
</dbReference>
<dbReference type="PANTHER" id="PTHR19143">
    <property type="entry name" value="FIBRINOGEN/TENASCIN/ANGIOPOEITIN"/>
    <property type="match status" value="1"/>
</dbReference>
<gene>
    <name evidence="3" type="ORF">TCAL_12749</name>
</gene>
<dbReference type="Gene3D" id="3.90.215.10">
    <property type="entry name" value="Gamma Fibrinogen, chain A, domain 1"/>
    <property type="match status" value="1"/>
</dbReference>
<organism evidence="3 4">
    <name type="scientific">Tigriopus californicus</name>
    <name type="common">Marine copepod</name>
    <dbReference type="NCBI Taxonomy" id="6832"/>
    <lineage>
        <taxon>Eukaryota</taxon>
        <taxon>Metazoa</taxon>
        <taxon>Ecdysozoa</taxon>
        <taxon>Arthropoda</taxon>
        <taxon>Crustacea</taxon>
        <taxon>Multicrustacea</taxon>
        <taxon>Hexanauplia</taxon>
        <taxon>Copepoda</taxon>
        <taxon>Harpacticoida</taxon>
        <taxon>Harpacticidae</taxon>
        <taxon>Tigriopus</taxon>
    </lineage>
</organism>
<name>A0A553NXL1_TIGCA</name>